<dbReference type="Gene3D" id="2.60.40.710">
    <property type="entry name" value="Endoglucanase-like"/>
    <property type="match status" value="1"/>
</dbReference>
<gene>
    <name evidence="3" type="ORF">SOCE26_000800</name>
</gene>
<evidence type="ECO:0000259" key="2">
    <source>
        <dbReference type="PROSITE" id="PS51172"/>
    </source>
</evidence>
<evidence type="ECO:0000256" key="1">
    <source>
        <dbReference type="SAM" id="MobiDB-lite"/>
    </source>
</evidence>
<organism evidence="3 4">
    <name type="scientific">Sorangium cellulosum</name>
    <name type="common">Polyangium cellulosum</name>
    <dbReference type="NCBI Taxonomy" id="56"/>
    <lineage>
        <taxon>Bacteria</taxon>
        <taxon>Pseudomonadati</taxon>
        <taxon>Myxococcota</taxon>
        <taxon>Polyangia</taxon>
        <taxon>Polyangiales</taxon>
        <taxon>Polyangiaceae</taxon>
        <taxon>Sorangium</taxon>
    </lineage>
</organism>
<accession>A0A2L0EHD1</accession>
<dbReference type="GO" id="GO:0005975">
    <property type="term" value="P:carbohydrate metabolic process"/>
    <property type="evidence" value="ECO:0007669"/>
    <property type="project" value="InterPro"/>
</dbReference>
<dbReference type="Proteomes" id="UP000238348">
    <property type="component" value="Chromosome"/>
</dbReference>
<reference evidence="3 4" key="1">
    <citation type="submission" date="2015-09" db="EMBL/GenBank/DDBJ databases">
        <title>Sorangium comparison.</title>
        <authorList>
            <person name="Zaburannyi N."/>
            <person name="Bunk B."/>
            <person name="Overmann J."/>
            <person name="Mueller R."/>
        </authorList>
    </citation>
    <scope>NUCLEOTIDE SEQUENCE [LARGE SCALE GENOMIC DNA]</scope>
    <source>
        <strain evidence="3 4">So ce26</strain>
    </source>
</reference>
<dbReference type="InterPro" id="IPR008965">
    <property type="entry name" value="CBM2/CBM3_carb-bd_dom_sf"/>
</dbReference>
<dbReference type="SUPFAM" id="SSF49384">
    <property type="entry name" value="Carbohydrate-binding domain"/>
    <property type="match status" value="1"/>
</dbReference>
<protein>
    <recommendedName>
        <fullName evidence="2">CBM3 domain-containing protein</fullName>
    </recommendedName>
</protein>
<feature type="domain" description="CBM3" evidence="2">
    <location>
        <begin position="26"/>
        <end position="177"/>
    </location>
</feature>
<dbReference type="InterPro" id="IPR036966">
    <property type="entry name" value="CBM3_sf"/>
</dbReference>
<sequence length="177" mass="18932">MVTSTTAVTSTTGGGVVTSSTTGGGTSPALELQYAVKEARASTNNVSFKLRIKNTGTESLELSDLKIRYWFTVDGFTSPLQSECDFSEVTCAGVTRTFSDTSGMYADHYLELGFTAAAGSIDPGDTGAHTELRIFTAAYNNLMQANDYSFDAAMTDWTPSPRVTVYHDGMLAWGTEP</sequence>
<dbReference type="GO" id="GO:0030248">
    <property type="term" value="F:cellulose binding"/>
    <property type="evidence" value="ECO:0007669"/>
    <property type="project" value="InterPro"/>
</dbReference>
<dbReference type="PROSITE" id="PS51172">
    <property type="entry name" value="CBM3"/>
    <property type="match status" value="1"/>
</dbReference>
<dbReference type="EMBL" id="CP012673">
    <property type="protein sequence ID" value="AUX38702.1"/>
    <property type="molecule type" value="Genomic_DNA"/>
</dbReference>
<feature type="compositionally biased region" description="Gly residues" evidence="1">
    <location>
        <begin position="12"/>
        <end position="26"/>
    </location>
</feature>
<feature type="region of interest" description="Disordered" evidence="1">
    <location>
        <begin position="1"/>
        <end position="26"/>
    </location>
</feature>
<proteinExistence type="predicted"/>
<dbReference type="InterPro" id="IPR001956">
    <property type="entry name" value="CBM3"/>
</dbReference>
<dbReference type="RefSeq" id="WP_159396505.1">
    <property type="nucleotide sequence ID" value="NZ_CP012673.1"/>
</dbReference>
<evidence type="ECO:0000313" key="4">
    <source>
        <dbReference type="Proteomes" id="UP000238348"/>
    </source>
</evidence>
<dbReference type="Pfam" id="PF00942">
    <property type="entry name" value="CBM_3"/>
    <property type="match status" value="1"/>
</dbReference>
<evidence type="ECO:0000313" key="3">
    <source>
        <dbReference type="EMBL" id="AUX38702.1"/>
    </source>
</evidence>
<dbReference type="AlphaFoldDB" id="A0A2L0EHD1"/>
<dbReference type="SMART" id="SM01067">
    <property type="entry name" value="CBM_3"/>
    <property type="match status" value="1"/>
</dbReference>
<feature type="compositionally biased region" description="Low complexity" evidence="1">
    <location>
        <begin position="1"/>
        <end position="11"/>
    </location>
</feature>
<dbReference type="OrthoDB" id="1937631at2"/>
<name>A0A2L0EHD1_SORCE</name>